<feature type="signal peptide" evidence="1">
    <location>
        <begin position="1"/>
        <end position="24"/>
    </location>
</feature>
<keyword evidence="1" id="KW-0732">Signal</keyword>
<sequence length="87" mass="9120">MLMTGDVKFFAVCGLLPLAGVCRPSWVNFSLPSGYTNSSKLSGLLQSCLKCPDAICIRLGLGSIGSSNSALWNSDLTKNLAGFLMGC</sequence>
<evidence type="ECO:0000313" key="2">
    <source>
        <dbReference type="EMBL" id="KAE9062730.1"/>
    </source>
</evidence>
<evidence type="ECO:0000313" key="6">
    <source>
        <dbReference type="Proteomes" id="UP000440732"/>
    </source>
</evidence>
<protein>
    <recommendedName>
        <fullName evidence="8">Secreted protein</fullName>
    </recommendedName>
</protein>
<dbReference type="Proteomes" id="UP000437068">
    <property type="component" value="Unassembled WGS sequence"/>
</dbReference>
<evidence type="ECO:0008006" key="8">
    <source>
        <dbReference type="Google" id="ProtNLM"/>
    </source>
</evidence>
<evidence type="ECO:0000256" key="1">
    <source>
        <dbReference type="SAM" id="SignalP"/>
    </source>
</evidence>
<dbReference type="AlphaFoldDB" id="A0A6A3Q038"/>
<dbReference type="Proteomes" id="UP000441208">
    <property type="component" value="Unassembled WGS sequence"/>
</dbReference>
<feature type="chain" id="PRO_5036165666" description="Secreted protein" evidence="1">
    <location>
        <begin position="25"/>
        <end position="87"/>
    </location>
</feature>
<organism evidence="3 6">
    <name type="scientific">Phytophthora fragariae</name>
    <dbReference type="NCBI Taxonomy" id="53985"/>
    <lineage>
        <taxon>Eukaryota</taxon>
        <taxon>Sar</taxon>
        <taxon>Stramenopiles</taxon>
        <taxon>Oomycota</taxon>
        <taxon>Peronosporomycetes</taxon>
        <taxon>Peronosporales</taxon>
        <taxon>Peronosporaceae</taxon>
        <taxon>Phytophthora</taxon>
    </lineage>
</organism>
<dbReference type="EMBL" id="QXGE01001888">
    <property type="protein sequence ID" value="KAE9287161.1"/>
    <property type="molecule type" value="Genomic_DNA"/>
</dbReference>
<proteinExistence type="predicted"/>
<name>A0A6A3Q038_9STRA</name>
<evidence type="ECO:0000313" key="5">
    <source>
        <dbReference type="Proteomes" id="UP000437068"/>
    </source>
</evidence>
<evidence type="ECO:0000313" key="3">
    <source>
        <dbReference type="EMBL" id="KAE9065885.1"/>
    </source>
</evidence>
<gene>
    <name evidence="4" type="ORF">PF001_g21112</name>
    <name evidence="3" type="ORF">PF006_g30358</name>
    <name evidence="2" type="ORF">PF007_g29805</name>
</gene>
<comment type="caution">
    <text evidence="3">The sequence shown here is derived from an EMBL/GenBank/DDBJ whole genome shotgun (WGS) entry which is preliminary data.</text>
</comment>
<dbReference type="EMBL" id="QXFZ01004854">
    <property type="protein sequence ID" value="KAE9062730.1"/>
    <property type="molecule type" value="Genomic_DNA"/>
</dbReference>
<reference evidence="5 6" key="1">
    <citation type="submission" date="2018-08" db="EMBL/GenBank/DDBJ databases">
        <title>Genomic investigation of the strawberry pathogen Phytophthora fragariae indicates pathogenicity is determined by transcriptional variation in three key races.</title>
        <authorList>
            <person name="Adams T.M."/>
            <person name="Armitage A.D."/>
            <person name="Sobczyk M.K."/>
            <person name="Bates H.J."/>
            <person name="Dunwell J.M."/>
            <person name="Nellist C.F."/>
            <person name="Harrison R.J."/>
        </authorList>
    </citation>
    <scope>NUCLEOTIDE SEQUENCE [LARGE SCALE GENOMIC DNA]</scope>
    <source>
        <strain evidence="4 5">A4</strain>
        <strain evidence="3 6">NOV-5</strain>
        <strain evidence="2 7">NOV-71</strain>
    </source>
</reference>
<dbReference type="EMBL" id="QXGA01005739">
    <property type="protein sequence ID" value="KAE9065885.1"/>
    <property type="molecule type" value="Genomic_DNA"/>
</dbReference>
<evidence type="ECO:0000313" key="4">
    <source>
        <dbReference type="EMBL" id="KAE9287161.1"/>
    </source>
</evidence>
<evidence type="ECO:0000313" key="7">
    <source>
        <dbReference type="Proteomes" id="UP000441208"/>
    </source>
</evidence>
<dbReference type="Proteomes" id="UP000440732">
    <property type="component" value="Unassembled WGS sequence"/>
</dbReference>
<accession>A0A6A3Q038</accession>